<dbReference type="Proteomes" id="UP000646365">
    <property type="component" value="Unassembled WGS sequence"/>
</dbReference>
<dbReference type="CDD" id="cd10033">
    <property type="entry name" value="UDG_like"/>
    <property type="match status" value="1"/>
</dbReference>
<dbReference type="RefSeq" id="WP_229743842.1">
    <property type="nucleotide sequence ID" value="NZ_BMJQ01000011.1"/>
</dbReference>
<dbReference type="InterPro" id="IPR005122">
    <property type="entry name" value="Uracil-DNA_glycosylase-like"/>
</dbReference>
<name>A0A8J2YW46_9PROT</name>
<dbReference type="SMART" id="SM00986">
    <property type="entry name" value="UDG"/>
    <property type="match status" value="1"/>
</dbReference>
<evidence type="ECO:0000313" key="3">
    <source>
        <dbReference type="Proteomes" id="UP000646365"/>
    </source>
</evidence>
<feature type="domain" description="Uracil-DNA glycosylase-like" evidence="1">
    <location>
        <begin position="31"/>
        <end position="189"/>
    </location>
</feature>
<dbReference type="PANTHER" id="PTHR42160:SF1">
    <property type="entry name" value="URACIL-DNA GLYCOSYLASE SUPERFAMILY PROTEIN"/>
    <property type="match status" value="1"/>
</dbReference>
<reference evidence="2" key="1">
    <citation type="journal article" date="2014" name="Int. J. Syst. Evol. Microbiol.">
        <title>Complete genome sequence of Corynebacterium casei LMG S-19264T (=DSM 44701T), isolated from a smear-ripened cheese.</title>
        <authorList>
            <consortium name="US DOE Joint Genome Institute (JGI-PGF)"/>
            <person name="Walter F."/>
            <person name="Albersmeier A."/>
            <person name="Kalinowski J."/>
            <person name="Ruckert C."/>
        </authorList>
    </citation>
    <scope>NUCLEOTIDE SEQUENCE</scope>
    <source>
        <strain evidence="2">CGMCC 1.15725</strain>
    </source>
</reference>
<dbReference type="SUPFAM" id="SSF52141">
    <property type="entry name" value="Uracil-DNA glycosylase-like"/>
    <property type="match status" value="1"/>
</dbReference>
<accession>A0A8J2YW46</accession>
<organism evidence="2 3">
    <name type="scientific">Aliidongia dinghuensis</name>
    <dbReference type="NCBI Taxonomy" id="1867774"/>
    <lineage>
        <taxon>Bacteria</taxon>
        <taxon>Pseudomonadati</taxon>
        <taxon>Pseudomonadota</taxon>
        <taxon>Alphaproteobacteria</taxon>
        <taxon>Rhodospirillales</taxon>
        <taxon>Dongiaceae</taxon>
        <taxon>Aliidongia</taxon>
    </lineage>
</organism>
<keyword evidence="3" id="KW-1185">Reference proteome</keyword>
<dbReference type="InterPro" id="IPR036895">
    <property type="entry name" value="Uracil-DNA_glycosylase-like_sf"/>
</dbReference>
<dbReference type="PANTHER" id="PTHR42160">
    <property type="entry name" value="URACIL-DNA GLYCOSYLASE SUPERFAMILY PROTEIN"/>
    <property type="match status" value="1"/>
</dbReference>
<dbReference type="SMART" id="SM00987">
    <property type="entry name" value="UreE_C"/>
    <property type="match status" value="1"/>
</dbReference>
<dbReference type="Pfam" id="PF03167">
    <property type="entry name" value="UDG"/>
    <property type="match status" value="1"/>
</dbReference>
<evidence type="ECO:0000259" key="1">
    <source>
        <dbReference type="SMART" id="SM00986"/>
    </source>
</evidence>
<reference evidence="2" key="2">
    <citation type="submission" date="2020-09" db="EMBL/GenBank/DDBJ databases">
        <authorList>
            <person name="Sun Q."/>
            <person name="Zhou Y."/>
        </authorList>
    </citation>
    <scope>NUCLEOTIDE SEQUENCE</scope>
    <source>
        <strain evidence="2">CGMCC 1.15725</strain>
    </source>
</reference>
<sequence>MPQEDALAQTLADIRACRECESQLPLGPRPVIRASVTARLLIIAQAPGTRVHETGLSFNDRSGDRLRDWLGVSRDEFYDESRIAIMGMGFCYPGVDRHGGDLPPRPECAPLWHPRVLPLLPAIELTLLIGLHAHQRYLPETKRLSVSERVARWREQPADRFVLPHPSWRNTGWLKRNPWFTDELLPVLRLRVRAVLDGVVLNERG</sequence>
<dbReference type="AlphaFoldDB" id="A0A8J2YW46"/>
<protein>
    <submittedName>
        <fullName evidence="2">Uracil-DNA glycosylase</fullName>
    </submittedName>
</protein>
<comment type="caution">
    <text evidence="2">The sequence shown here is derived from an EMBL/GenBank/DDBJ whole genome shotgun (WGS) entry which is preliminary data.</text>
</comment>
<evidence type="ECO:0000313" key="2">
    <source>
        <dbReference type="EMBL" id="GGF30409.1"/>
    </source>
</evidence>
<dbReference type="EMBL" id="BMJQ01000011">
    <property type="protein sequence ID" value="GGF30409.1"/>
    <property type="molecule type" value="Genomic_DNA"/>
</dbReference>
<dbReference type="InterPro" id="IPR047124">
    <property type="entry name" value="HI_0220.2"/>
</dbReference>
<dbReference type="Gene3D" id="3.40.470.10">
    <property type="entry name" value="Uracil-DNA glycosylase-like domain"/>
    <property type="match status" value="1"/>
</dbReference>
<gene>
    <name evidence="2" type="ORF">GCM10011611_40600</name>
</gene>
<proteinExistence type="predicted"/>